<sequence length="293" mass="34348">KTKYILISSFDVTYNAIAVAEFVESINKLGGSYMGLAPKIKLSYQRDYIESVGLYLDSNFYIGYNGIGQLDLNQYNRPEDIFGVSFTSGFLKTEAFANSAVGLMDPAFFLFYEDIDFCYRANLLGYRFKSCPTAVCYHKYAYSFRDEATSFQKKYYYLKLNLLKTAYKNAEKPNLTRIIDNELKIQKQNLRDINLKPIAKHIIRDFKKSIRYLKKQRKNIQFSRQSYDSDIIKYCWGGYGYFDIVKNEPICSILNLHNSYRRLFVLVGSRKYEEYVNYLINLEIPDLKLKLKS</sequence>
<feature type="non-terminal residue" evidence="4">
    <location>
        <position position="1"/>
    </location>
</feature>
<comment type="similarity">
    <text evidence="1">Belongs to the glycosyltransferase 2 family.</text>
</comment>
<evidence type="ECO:0000256" key="3">
    <source>
        <dbReference type="ARBA" id="ARBA00022679"/>
    </source>
</evidence>
<dbReference type="InterPro" id="IPR029044">
    <property type="entry name" value="Nucleotide-diphossugar_trans"/>
</dbReference>
<accession>X1AYR6</accession>
<proteinExistence type="inferred from homology"/>
<comment type="caution">
    <text evidence="4">The sequence shown here is derived from an EMBL/GenBank/DDBJ whole genome shotgun (WGS) entry which is preliminary data.</text>
</comment>
<dbReference type="Gene3D" id="3.90.550.10">
    <property type="entry name" value="Spore Coat Polysaccharide Biosynthesis Protein SpsA, Chain A"/>
    <property type="match status" value="1"/>
</dbReference>
<dbReference type="PANTHER" id="PTHR43179">
    <property type="entry name" value="RHAMNOSYLTRANSFERASE WBBL"/>
    <property type="match status" value="1"/>
</dbReference>
<name>X1AYR6_9ZZZZ</name>
<evidence type="ECO:0000256" key="2">
    <source>
        <dbReference type="ARBA" id="ARBA00022676"/>
    </source>
</evidence>
<reference evidence="4" key="1">
    <citation type="journal article" date="2014" name="Front. Microbiol.">
        <title>High frequency of phylogenetically diverse reductive dehalogenase-homologous genes in deep subseafloor sedimentary metagenomes.</title>
        <authorList>
            <person name="Kawai M."/>
            <person name="Futagami T."/>
            <person name="Toyoda A."/>
            <person name="Takaki Y."/>
            <person name="Nishi S."/>
            <person name="Hori S."/>
            <person name="Arai W."/>
            <person name="Tsubouchi T."/>
            <person name="Morono Y."/>
            <person name="Uchiyama I."/>
            <person name="Ito T."/>
            <person name="Fujiyama A."/>
            <person name="Inagaki F."/>
            <person name="Takami H."/>
        </authorList>
    </citation>
    <scope>NUCLEOTIDE SEQUENCE</scope>
    <source>
        <strain evidence="4">Expedition CK06-06</strain>
    </source>
</reference>
<keyword evidence="2" id="KW-0328">Glycosyltransferase</keyword>
<gene>
    <name evidence="4" type="ORF">S01H4_32404</name>
</gene>
<evidence type="ECO:0000256" key="1">
    <source>
        <dbReference type="ARBA" id="ARBA00006739"/>
    </source>
</evidence>
<dbReference type="SUPFAM" id="SSF53448">
    <property type="entry name" value="Nucleotide-diphospho-sugar transferases"/>
    <property type="match status" value="1"/>
</dbReference>
<evidence type="ECO:0000313" key="4">
    <source>
        <dbReference type="EMBL" id="GAG87930.1"/>
    </source>
</evidence>
<dbReference type="EMBL" id="BART01016936">
    <property type="protein sequence ID" value="GAG87930.1"/>
    <property type="molecule type" value="Genomic_DNA"/>
</dbReference>
<dbReference type="PANTHER" id="PTHR43179:SF12">
    <property type="entry name" value="GALACTOFURANOSYLTRANSFERASE GLFT2"/>
    <property type="match status" value="1"/>
</dbReference>
<protein>
    <recommendedName>
        <fullName evidence="5">Glycosyltransferase 2-like domain-containing protein</fullName>
    </recommendedName>
</protein>
<evidence type="ECO:0008006" key="5">
    <source>
        <dbReference type="Google" id="ProtNLM"/>
    </source>
</evidence>
<dbReference type="GO" id="GO:0016757">
    <property type="term" value="F:glycosyltransferase activity"/>
    <property type="evidence" value="ECO:0007669"/>
    <property type="project" value="UniProtKB-KW"/>
</dbReference>
<organism evidence="4">
    <name type="scientific">marine sediment metagenome</name>
    <dbReference type="NCBI Taxonomy" id="412755"/>
    <lineage>
        <taxon>unclassified sequences</taxon>
        <taxon>metagenomes</taxon>
        <taxon>ecological metagenomes</taxon>
    </lineage>
</organism>
<keyword evidence="3" id="KW-0808">Transferase</keyword>
<dbReference type="AlphaFoldDB" id="X1AYR6"/>